<accession>A0A8K0P6S8</accession>
<dbReference type="PANTHER" id="PTHR12001">
    <property type="entry name" value="GERANYLGERANYL PYROPHOSPHATE SYNTHASE"/>
    <property type="match status" value="1"/>
</dbReference>
<dbReference type="GO" id="GO:0006744">
    <property type="term" value="P:ubiquinone biosynthetic process"/>
    <property type="evidence" value="ECO:0007669"/>
    <property type="project" value="TreeGrafter"/>
</dbReference>
<evidence type="ECO:0000313" key="3">
    <source>
        <dbReference type="EMBL" id="KAG8235207.1"/>
    </source>
</evidence>
<evidence type="ECO:0000256" key="1">
    <source>
        <dbReference type="RuleBase" id="RU004466"/>
    </source>
</evidence>
<feature type="region of interest" description="Disordered" evidence="2">
    <location>
        <begin position="250"/>
        <end position="278"/>
    </location>
</feature>
<gene>
    <name evidence="3" type="ORF">J437_LFUL015895</name>
</gene>
<comment type="similarity">
    <text evidence="1">Belongs to the FPP/GGPP synthase family.</text>
</comment>
<comment type="caution">
    <text evidence="3">The sequence shown here is derived from an EMBL/GenBank/DDBJ whole genome shotgun (WGS) entry which is preliminary data.</text>
</comment>
<evidence type="ECO:0000313" key="4">
    <source>
        <dbReference type="Proteomes" id="UP000792457"/>
    </source>
</evidence>
<evidence type="ECO:0000256" key="2">
    <source>
        <dbReference type="SAM" id="MobiDB-lite"/>
    </source>
</evidence>
<dbReference type="OrthoDB" id="9983019at2759"/>
<dbReference type="Gene3D" id="1.10.600.10">
    <property type="entry name" value="Farnesyl Diphosphate Synthase"/>
    <property type="match status" value="1"/>
</dbReference>
<dbReference type="EMBL" id="KZ308887">
    <property type="protein sequence ID" value="KAG8235207.1"/>
    <property type="molecule type" value="Genomic_DNA"/>
</dbReference>
<dbReference type="PANTHER" id="PTHR12001:SF55">
    <property type="entry name" value="ALL TRANS-POLYPRENYL-DIPHOSPHATE SYNTHASE PDSS2"/>
    <property type="match status" value="1"/>
</dbReference>
<dbReference type="Proteomes" id="UP000792457">
    <property type="component" value="Unassembled WGS sequence"/>
</dbReference>
<proteinExistence type="inferred from homology"/>
<dbReference type="GO" id="GO:0005739">
    <property type="term" value="C:mitochondrion"/>
    <property type="evidence" value="ECO:0007669"/>
    <property type="project" value="TreeGrafter"/>
</dbReference>
<keyword evidence="1" id="KW-0808">Transferase</keyword>
<evidence type="ECO:0008006" key="5">
    <source>
        <dbReference type="Google" id="ProtNLM"/>
    </source>
</evidence>
<keyword evidence="4" id="KW-1185">Reference proteome</keyword>
<reference evidence="3" key="1">
    <citation type="submission" date="2013-04" db="EMBL/GenBank/DDBJ databases">
        <authorList>
            <person name="Qu J."/>
            <person name="Murali S.C."/>
            <person name="Bandaranaike D."/>
            <person name="Bellair M."/>
            <person name="Blankenburg K."/>
            <person name="Chao H."/>
            <person name="Dinh H."/>
            <person name="Doddapaneni H."/>
            <person name="Downs B."/>
            <person name="Dugan-Rocha S."/>
            <person name="Elkadiri S."/>
            <person name="Gnanaolivu R.D."/>
            <person name="Hernandez B."/>
            <person name="Javaid M."/>
            <person name="Jayaseelan J.C."/>
            <person name="Lee S."/>
            <person name="Li M."/>
            <person name="Ming W."/>
            <person name="Munidasa M."/>
            <person name="Muniz J."/>
            <person name="Nguyen L."/>
            <person name="Ongeri F."/>
            <person name="Osuji N."/>
            <person name="Pu L.-L."/>
            <person name="Puazo M."/>
            <person name="Qu C."/>
            <person name="Quiroz J."/>
            <person name="Raj R."/>
            <person name="Weissenberger G."/>
            <person name="Xin Y."/>
            <person name="Zou X."/>
            <person name="Han Y."/>
            <person name="Richards S."/>
            <person name="Worley K."/>
            <person name="Muzny D."/>
            <person name="Gibbs R."/>
        </authorList>
    </citation>
    <scope>NUCLEOTIDE SEQUENCE</scope>
    <source>
        <strain evidence="3">Sampled in the wild</strain>
    </source>
</reference>
<dbReference type="InterPro" id="IPR008949">
    <property type="entry name" value="Isoprenoid_synthase_dom_sf"/>
</dbReference>
<dbReference type="GO" id="GO:0042811">
    <property type="term" value="P:pheromone biosynthetic process"/>
    <property type="evidence" value="ECO:0007669"/>
    <property type="project" value="UniProtKB-ARBA"/>
</dbReference>
<organism evidence="3 4">
    <name type="scientific">Ladona fulva</name>
    <name type="common">Scarce chaser dragonfly</name>
    <name type="synonym">Libellula fulva</name>
    <dbReference type="NCBI Taxonomy" id="123851"/>
    <lineage>
        <taxon>Eukaryota</taxon>
        <taxon>Metazoa</taxon>
        <taxon>Ecdysozoa</taxon>
        <taxon>Arthropoda</taxon>
        <taxon>Hexapoda</taxon>
        <taxon>Insecta</taxon>
        <taxon>Pterygota</taxon>
        <taxon>Palaeoptera</taxon>
        <taxon>Odonata</taxon>
        <taxon>Epiprocta</taxon>
        <taxon>Anisoptera</taxon>
        <taxon>Libelluloidea</taxon>
        <taxon>Libellulidae</taxon>
        <taxon>Ladona</taxon>
    </lineage>
</organism>
<dbReference type="GO" id="GO:0004659">
    <property type="term" value="F:prenyltransferase activity"/>
    <property type="evidence" value="ECO:0007669"/>
    <property type="project" value="InterPro"/>
</dbReference>
<dbReference type="GO" id="GO:1990234">
    <property type="term" value="C:transferase complex"/>
    <property type="evidence" value="ECO:0007669"/>
    <property type="project" value="TreeGrafter"/>
</dbReference>
<dbReference type="AlphaFoldDB" id="A0A8K0P6S8"/>
<name>A0A8K0P6S8_LADFU</name>
<reference evidence="3" key="2">
    <citation type="submission" date="2017-10" db="EMBL/GenBank/DDBJ databases">
        <title>Ladona fulva Genome sequencing and assembly.</title>
        <authorList>
            <person name="Murali S."/>
            <person name="Richards S."/>
            <person name="Bandaranaike D."/>
            <person name="Bellair M."/>
            <person name="Blankenburg K."/>
            <person name="Chao H."/>
            <person name="Dinh H."/>
            <person name="Doddapaneni H."/>
            <person name="Dugan-Rocha S."/>
            <person name="Elkadiri S."/>
            <person name="Gnanaolivu R."/>
            <person name="Hernandez B."/>
            <person name="Skinner E."/>
            <person name="Javaid M."/>
            <person name="Lee S."/>
            <person name="Li M."/>
            <person name="Ming W."/>
            <person name="Munidasa M."/>
            <person name="Muniz J."/>
            <person name="Nguyen L."/>
            <person name="Hughes D."/>
            <person name="Osuji N."/>
            <person name="Pu L.-L."/>
            <person name="Puazo M."/>
            <person name="Qu C."/>
            <person name="Quiroz J."/>
            <person name="Raj R."/>
            <person name="Weissenberger G."/>
            <person name="Xin Y."/>
            <person name="Zou X."/>
            <person name="Han Y."/>
            <person name="Worley K."/>
            <person name="Muzny D."/>
            <person name="Gibbs R."/>
        </authorList>
    </citation>
    <scope>NUCLEOTIDE SEQUENCE</scope>
    <source>
        <strain evidence="3">Sampled in the wild</strain>
    </source>
</reference>
<dbReference type="GO" id="GO:0008299">
    <property type="term" value="P:isoprenoid biosynthetic process"/>
    <property type="evidence" value="ECO:0007669"/>
    <property type="project" value="InterPro"/>
</dbReference>
<dbReference type="Pfam" id="PF00348">
    <property type="entry name" value="polyprenyl_synt"/>
    <property type="match status" value="1"/>
</dbReference>
<protein>
    <recommendedName>
        <fullName evidence="5">Decaprenyl-diphosphate synthase subunit 2</fullName>
    </recommendedName>
</protein>
<dbReference type="SUPFAM" id="SSF48576">
    <property type="entry name" value="Terpenoid synthases"/>
    <property type="match status" value="1"/>
</dbReference>
<dbReference type="InterPro" id="IPR000092">
    <property type="entry name" value="Polyprenyl_synt"/>
</dbReference>
<sequence length="435" mass="47486">MALSINSKCLALVRRFNNCYYRVFFSSNCSSSLILRSSFGASDTHNFRRIHTGDVNCSVGKYAQNQKPDWNRAVSEAEKIVGYPTSFLSLRWLLSDEIANIALHLRKLIGSNHPLLKTAKSLVYNGRNNMQAWGLIVLLLSKAAGHFNVNILEEDKAAGVLHSQRALAEVTEMIRTSHLVHKGLVNIRPGEFTGDTRMLSDLMFGNKIALLGGDYLLGNSCAELASLRDSELVELMSSAVRDLAEGEFVGRRDSQNNPLPGGPLDGDTQDTSTNSFPPSAEEEWIMRNVLSAAGLLGKSCRGALKLAGHSEEVQQQGFLFGKHLALAWQACFDLEPFTLGSGYAVGSPFNLTSAPVLFHLEHDSSLYEEIDKGITSVEDVDYAKVHSIVSSGPGVARAKELQRTHSQKALEVLEGFKESDARTALANIIFAMGGL</sequence>